<name>A0A0N4YE80_NIPBR</name>
<dbReference type="PROSITE" id="PS50076">
    <property type="entry name" value="DNAJ_2"/>
    <property type="match status" value="1"/>
</dbReference>
<sequence>MRRLLRFHEPESLIWGLEENMLLPTTGEEALERFLLMPRCQDAYGVLGLKASCTEEDVRRHFKRLNSLLNPNKNMLEGAEEAHELVMKAYQAISTPESRKAYNFTRIHPYKNVLHHEIGELWDRIRDRVEEARNSMYCDCGRRHLRVAVDIRQNEARYCRRCKVRHPARSNDIWVESRLFGLLWVYFTCCDGVVYDITEWATCEVNYLKHVRPNSHTVQYRLAMPKSRICRWNREMKTALDVQRIDARKSGVRIRLEQFSSLGLLQTPQGMGLPALDQSPSNPLRTTTRPFDAIVESMRRRCFDSFVDKALFRAFYTAIEATSQVFGLIWSLENTSIVRTFP</sequence>
<dbReference type="PANTHER" id="PTHR44665">
    <property type="entry name" value="DNAJ HOMOLOG SUBFAMILY C MEMBER 14"/>
    <property type="match status" value="1"/>
</dbReference>
<dbReference type="STRING" id="27835.A0A0N4YE80"/>
<accession>A0A0N4YE80</accession>
<reference evidence="4" key="1">
    <citation type="submission" date="2017-02" db="UniProtKB">
        <authorList>
            <consortium name="WormBaseParasite"/>
        </authorList>
    </citation>
    <scope>IDENTIFICATION</scope>
</reference>
<dbReference type="InterPro" id="IPR032843">
    <property type="entry name" value="Jiv"/>
</dbReference>
<feature type="domain" description="J" evidence="1">
    <location>
        <begin position="42"/>
        <end position="106"/>
    </location>
</feature>
<dbReference type="WBParaSite" id="NBR_0001498001-mRNA-1">
    <property type="protein sequence ID" value="NBR_0001498001-mRNA-1"/>
    <property type="gene ID" value="NBR_0001498001"/>
</dbReference>
<dbReference type="InterPro" id="IPR036869">
    <property type="entry name" value="J_dom_sf"/>
</dbReference>
<dbReference type="EMBL" id="UYSL01021559">
    <property type="protein sequence ID" value="VDL78575.1"/>
    <property type="molecule type" value="Genomic_DNA"/>
</dbReference>
<dbReference type="CDD" id="cd06257">
    <property type="entry name" value="DnaJ"/>
    <property type="match status" value="1"/>
</dbReference>
<dbReference type="SMART" id="SM00271">
    <property type="entry name" value="DnaJ"/>
    <property type="match status" value="1"/>
</dbReference>
<organism evidence="4">
    <name type="scientific">Nippostrongylus brasiliensis</name>
    <name type="common">Rat hookworm</name>
    <dbReference type="NCBI Taxonomy" id="27835"/>
    <lineage>
        <taxon>Eukaryota</taxon>
        <taxon>Metazoa</taxon>
        <taxon>Ecdysozoa</taxon>
        <taxon>Nematoda</taxon>
        <taxon>Chromadorea</taxon>
        <taxon>Rhabditida</taxon>
        <taxon>Rhabditina</taxon>
        <taxon>Rhabditomorpha</taxon>
        <taxon>Strongyloidea</taxon>
        <taxon>Heligmosomidae</taxon>
        <taxon>Nippostrongylus</taxon>
    </lineage>
</organism>
<gene>
    <name evidence="2" type="ORF">NBR_LOCUS14981</name>
</gene>
<dbReference type="Pfam" id="PF00226">
    <property type="entry name" value="DnaJ"/>
    <property type="match status" value="1"/>
</dbReference>
<evidence type="ECO:0000313" key="2">
    <source>
        <dbReference type="EMBL" id="VDL78575.1"/>
    </source>
</evidence>
<keyword evidence="3" id="KW-1185">Reference proteome</keyword>
<evidence type="ECO:0000259" key="1">
    <source>
        <dbReference type="PROSITE" id="PS50076"/>
    </source>
</evidence>
<reference evidence="2 3" key="2">
    <citation type="submission" date="2018-11" db="EMBL/GenBank/DDBJ databases">
        <authorList>
            <consortium name="Pathogen Informatics"/>
        </authorList>
    </citation>
    <scope>NUCLEOTIDE SEQUENCE [LARGE SCALE GENOMIC DNA]</scope>
</reference>
<dbReference type="InterPro" id="IPR001623">
    <property type="entry name" value="DnaJ_domain"/>
</dbReference>
<evidence type="ECO:0000313" key="4">
    <source>
        <dbReference type="WBParaSite" id="NBR_0001498001-mRNA-1"/>
    </source>
</evidence>
<dbReference type="PANTHER" id="PTHR44665:SF1">
    <property type="entry name" value="DNAJ HOMOLOG SUBFAMILY C MEMBER 14"/>
    <property type="match status" value="1"/>
</dbReference>
<dbReference type="SUPFAM" id="SSF46565">
    <property type="entry name" value="Chaperone J-domain"/>
    <property type="match status" value="1"/>
</dbReference>
<dbReference type="AlphaFoldDB" id="A0A0N4YE80"/>
<dbReference type="Pfam" id="PF14901">
    <property type="entry name" value="Jiv90"/>
    <property type="match status" value="1"/>
</dbReference>
<evidence type="ECO:0000313" key="3">
    <source>
        <dbReference type="Proteomes" id="UP000271162"/>
    </source>
</evidence>
<dbReference type="Proteomes" id="UP000271162">
    <property type="component" value="Unassembled WGS sequence"/>
</dbReference>
<protein>
    <submittedName>
        <fullName evidence="4">DnaJ homolog dnj-5 (inferred by orthology to a C. elegans protein)</fullName>
    </submittedName>
</protein>
<dbReference type="InterPro" id="IPR052317">
    <property type="entry name" value="Viral_replicn-host_int_reg"/>
</dbReference>
<dbReference type="Gene3D" id="1.10.287.110">
    <property type="entry name" value="DnaJ domain"/>
    <property type="match status" value="1"/>
</dbReference>
<proteinExistence type="predicted"/>